<dbReference type="STRING" id="1367849.GCA_000518585_00170"/>
<proteinExistence type="predicted"/>
<feature type="compositionally biased region" description="Basic and acidic residues" evidence="1">
    <location>
        <begin position="186"/>
        <end position="195"/>
    </location>
</feature>
<feature type="region of interest" description="Disordered" evidence="1">
    <location>
        <begin position="304"/>
        <end position="393"/>
    </location>
</feature>
<protein>
    <submittedName>
        <fullName evidence="2">DUF2865 domain-containing protein</fullName>
    </submittedName>
</protein>
<feature type="compositionally biased region" description="Polar residues" evidence="1">
    <location>
        <begin position="307"/>
        <end position="327"/>
    </location>
</feature>
<dbReference type="AlphaFoldDB" id="A0A4D7DU74"/>
<dbReference type="Proteomes" id="UP000298545">
    <property type="component" value="Chromosome circular"/>
</dbReference>
<feature type="region of interest" description="Disordered" evidence="1">
    <location>
        <begin position="161"/>
        <end position="202"/>
    </location>
</feature>
<gene>
    <name evidence="2" type="ORF">CFBP5473_08560</name>
</gene>
<dbReference type="EMBL" id="CP039691">
    <property type="protein sequence ID" value="QCI97959.1"/>
    <property type="molecule type" value="Genomic_DNA"/>
</dbReference>
<evidence type="ECO:0000313" key="2">
    <source>
        <dbReference type="EMBL" id="QCI97959.1"/>
    </source>
</evidence>
<evidence type="ECO:0000256" key="1">
    <source>
        <dbReference type="SAM" id="MobiDB-lite"/>
    </source>
</evidence>
<reference evidence="2 3" key="1">
    <citation type="submission" date="2019-04" db="EMBL/GenBank/DDBJ databases">
        <title>Complete genome sequence of Agrobacterium larrymoorei CFBP5473.</title>
        <authorList>
            <person name="Haryono M."/>
            <person name="Chou L."/>
            <person name="Lin Y.-C."/>
            <person name="Lai E.-M."/>
            <person name="Kuo C.-H."/>
        </authorList>
    </citation>
    <scope>NUCLEOTIDE SEQUENCE [LARGE SCALE GENOMIC DNA]</scope>
    <source>
        <strain evidence="2 3">CFBP5473</strain>
    </source>
</reference>
<dbReference type="Pfam" id="PF11064">
    <property type="entry name" value="DUF2865"/>
    <property type="match status" value="1"/>
</dbReference>
<sequence length="393" mass="43089">MFTQRIEPHVAGLQKRIGPLTPRRSLMIGSIIAVLLAAPISAQANNICDSLRAELRQPSTVIGNTAQVRQFASALTQQNIIVRRIKNDLRRYGCSSGSIVVYGNPNAQLCGEIGDALAQAEAERDMIAEDRDRMLAMQRNNQSDDHRERIMAALDAEGCFDEGSPDYASADPYRNPETRGYTDPFNDPRPEERGDYSPTPDMPMQGGLRTLCVRTCDGAFFPISSNATPLDFRAQAAQCARMCPGTETELFYHAMEGQESSDMVSAKTGKPYTSMPTAFAYRNGSATNRSSSCSCNMAAYHDEMKTQEQQASAPQSTPYSGITQIPSPQGDKASKPPETKTEAKAEPVPDREYDPKSSHVRVVGPQFLPEETSRIDLKNPALKGTQPQQDQAQ</sequence>
<dbReference type="InterPro" id="IPR021293">
    <property type="entry name" value="DUF2865"/>
</dbReference>
<accession>A0A4D7DU74</accession>
<name>A0A4D7DU74_9HYPH</name>
<dbReference type="OrthoDB" id="7850882at2"/>
<organism evidence="2 3">
    <name type="scientific">Agrobacterium larrymoorei</name>
    <dbReference type="NCBI Taxonomy" id="160699"/>
    <lineage>
        <taxon>Bacteria</taxon>
        <taxon>Pseudomonadati</taxon>
        <taxon>Pseudomonadota</taxon>
        <taxon>Alphaproteobacteria</taxon>
        <taxon>Hyphomicrobiales</taxon>
        <taxon>Rhizobiaceae</taxon>
        <taxon>Rhizobium/Agrobacterium group</taxon>
        <taxon>Agrobacterium</taxon>
    </lineage>
</organism>
<feature type="compositionally biased region" description="Basic and acidic residues" evidence="1">
    <location>
        <begin position="332"/>
        <end position="357"/>
    </location>
</feature>
<dbReference type="KEGG" id="alf:CFBP5473_08560"/>
<evidence type="ECO:0000313" key="3">
    <source>
        <dbReference type="Proteomes" id="UP000298545"/>
    </source>
</evidence>